<sequence length="599" mass="66606">MSDINLVSSSRHPTQFSLTYGFYVVLGGLVVDVSDIYDNIRKMGWESFSMSDRDIRDKSKADNLSKVLVILQVSWTFLQCISRQASGYPLTLLEVHILVHAACAMLMYALWFHKPLDVGDPSSVTLGPVSKDVALALVRSSGSAYKPFTAIVGPQTQFKTSDSEYVLDFLDLILDPGSKKQLPSEGDLLIFNTKCLQYPHEGSNDSEPLAESILDTLAVGHKSTGETGIQAAAEADQSQMDPGELESQMGRKSSGQETTLYRQSNGPGDRSITHVGNWSWGLRQRVHRIIQLSITKEYRENSRAQATDCVTIPNNEIDPWMKPLLGDERRHRSHLFKVTVCLSRKDLLRWHRAGLAYRHELTAEASKDSDCDDSHATGGIPQISRSATPCLRSLQAEDYSDRTSTHSNGVFVLRSPHLSFETTPALRDNAQYLDKATQAIVSMTLVSAAYAGVHVALWNYEFPTEVENLLWRVASCALGAPLAIIPGICSITACFSLWRQIKALALLLAEALGSLKAWSPGRRSVEPASTENRDDSATTRKEPPGRVTKKMRRLKIDFLNLLDDLLYYSIIFLVFPSMLASMALYVLSRLYIGWRRSLV</sequence>
<evidence type="ECO:0000313" key="4">
    <source>
        <dbReference type="Proteomes" id="UP001203852"/>
    </source>
</evidence>
<dbReference type="AlphaFoldDB" id="A0AAN6DXI4"/>
<feature type="transmembrane region" description="Helical" evidence="2">
    <location>
        <begin position="565"/>
        <end position="587"/>
    </location>
</feature>
<keyword evidence="2" id="KW-1133">Transmembrane helix</keyword>
<comment type="caution">
    <text evidence="3">The sequence shown here is derived from an EMBL/GenBank/DDBJ whole genome shotgun (WGS) entry which is preliminary data.</text>
</comment>
<evidence type="ECO:0000256" key="1">
    <source>
        <dbReference type="SAM" id="MobiDB-lite"/>
    </source>
</evidence>
<organism evidence="3 4">
    <name type="scientific">Exophiala viscosa</name>
    <dbReference type="NCBI Taxonomy" id="2486360"/>
    <lineage>
        <taxon>Eukaryota</taxon>
        <taxon>Fungi</taxon>
        <taxon>Dikarya</taxon>
        <taxon>Ascomycota</taxon>
        <taxon>Pezizomycotina</taxon>
        <taxon>Eurotiomycetes</taxon>
        <taxon>Chaetothyriomycetidae</taxon>
        <taxon>Chaetothyriales</taxon>
        <taxon>Herpotrichiellaceae</taxon>
        <taxon>Exophiala</taxon>
    </lineage>
</organism>
<evidence type="ECO:0000313" key="3">
    <source>
        <dbReference type="EMBL" id="KAI1614041.1"/>
    </source>
</evidence>
<protein>
    <submittedName>
        <fullName evidence="3">Uncharacterized protein</fullName>
    </submittedName>
</protein>
<dbReference type="Proteomes" id="UP001203852">
    <property type="component" value="Unassembled WGS sequence"/>
</dbReference>
<dbReference type="PANTHER" id="PTHR35043:SF7">
    <property type="entry name" value="TRANSCRIPTION FACTOR DOMAIN-CONTAINING PROTEIN"/>
    <property type="match status" value="1"/>
</dbReference>
<proteinExistence type="predicted"/>
<keyword evidence="2" id="KW-0812">Transmembrane</keyword>
<evidence type="ECO:0000256" key="2">
    <source>
        <dbReference type="SAM" id="Phobius"/>
    </source>
</evidence>
<accession>A0AAN6DXI4</accession>
<dbReference type="PANTHER" id="PTHR35043">
    <property type="entry name" value="TRANSCRIPTION FACTOR DOMAIN-CONTAINING PROTEIN"/>
    <property type="match status" value="1"/>
</dbReference>
<reference evidence="3" key="1">
    <citation type="journal article" date="2022" name="bioRxiv">
        <title>Deciphering the potential niche of two novel black yeast fungi from a biological soil crust based on their genomes, phenotypes, and melanin regulation.</title>
        <authorList>
            <consortium name="DOE Joint Genome Institute"/>
            <person name="Carr E.C."/>
            <person name="Barton Q."/>
            <person name="Grambo S."/>
            <person name="Sullivan M."/>
            <person name="Renfro C.M."/>
            <person name="Kuo A."/>
            <person name="Pangilinan J."/>
            <person name="Lipzen A."/>
            <person name="Keymanesh K."/>
            <person name="Savage E."/>
            <person name="Barry K."/>
            <person name="Grigoriev I.V."/>
            <person name="Riekhof W.R."/>
            <person name="Harris S.S."/>
        </authorList>
    </citation>
    <scope>NUCLEOTIDE SEQUENCE</scope>
    <source>
        <strain evidence="3">JF 03-4F</strain>
    </source>
</reference>
<gene>
    <name evidence="3" type="ORF">EDD36DRAFT_417890</name>
</gene>
<name>A0AAN6DXI4_9EURO</name>
<feature type="region of interest" description="Disordered" evidence="1">
    <location>
        <begin position="520"/>
        <end position="546"/>
    </location>
</feature>
<dbReference type="EMBL" id="MU404353">
    <property type="protein sequence ID" value="KAI1614041.1"/>
    <property type="molecule type" value="Genomic_DNA"/>
</dbReference>
<keyword evidence="2" id="KW-0472">Membrane</keyword>
<feature type="compositionally biased region" description="Polar residues" evidence="1">
    <location>
        <begin position="250"/>
        <end position="266"/>
    </location>
</feature>
<feature type="transmembrane region" description="Helical" evidence="2">
    <location>
        <begin position="20"/>
        <end position="40"/>
    </location>
</feature>
<keyword evidence="4" id="KW-1185">Reference proteome</keyword>
<feature type="region of interest" description="Disordered" evidence="1">
    <location>
        <begin position="233"/>
        <end position="268"/>
    </location>
</feature>
<feature type="transmembrane region" description="Helical" evidence="2">
    <location>
        <begin position="90"/>
        <end position="111"/>
    </location>
</feature>
<feature type="compositionally biased region" description="Basic and acidic residues" evidence="1">
    <location>
        <begin position="531"/>
        <end position="544"/>
    </location>
</feature>